<organism evidence="2 3">
    <name type="scientific">Natronolimnohabitans innermongolicus JCM 12255</name>
    <dbReference type="NCBI Taxonomy" id="1227499"/>
    <lineage>
        <taxon>Archaea</taxon>
        <taxon>Methanobacteriati</taxon>
        <taxon>Methanobacteriota</taxon>
        <taxon>Stenosarchaea group</taxon>
        <taxon>Halobacteria</taxon>
        <taxon>Halobacteriales</taxon>
        <taxon>Natrialbaceae</taxon>
        <taxon>Natronolimnohabitans</taxon>
    </lineage>
</organism>
<name>L9WXR2_9EURY</name>
<feature type="region of interest" description="Disordered" evidence="1">
    <location>
        <begin position="307"/>
        <end position="344"/>
    </location>
</feature>
<keyword evidence="3" id="KW-1185">Reference proteome</keyword>
<dbReference type="EMBL" id="AOHZ01000061">
    <property type="protein sequence ID" value="ELY53966.1"/>
    <property type="molecule type" value="Genomic_DNA"/>
</dbReference>
<accession>L9WXR2</accession>
<dbReference type="NCBIfam" id="TIGR01451">
    <property type="entry name" value="B_ant_repeat"/>
    <property type="match status" value="1"/>
</dbReference>
<dbReference type="PANTHER" id="PTHR34351">
    <property type="entry name" value="SLR1927 PROTEIN-RELATED"/>
    <property type="match status" value="1"/>
</dbReference>
<dbReference type="InterPro" id="IPR013783">
    <property type="entry name" value="Ig-like_fold"/>
</dbReference>
<dbReference type="Gene3D" id="2.60.40.10">
    <property type="entry name" value="Immunoglobulins"/>
    <property type="match status" value="1"/>
</dbReference>
<dbReference type="AlphaFoldDB" id="L9WXR2"/>
<sequence>MRWRGAIAATVVLVIAGLLDANPVLLLGAVVPLVYVAYGAVSTVSIPDGLEATREVSPTPAVPGQPVTVALTVRNASDRTLTDLRVVDGVPDELAVLEGSPRVGATLRPGESRRVEYVVVARRGEYDFEAPEYRVRGLGASAVATATVEADGAERLVCRLDADAPPIEDVGNGRVGQLTTDRPGEGLTFHSVREYRPDDPADRIDWRHYAKRGSLATINYERQVSSTVVLVVDARERNEVVAGPGRPTAVEFAAYAATRSLSDLLGHGHDVGVAVIGREGDGPAGLHWLEPASGREQRVRARDVLRAATETPESESKPNWARRAPNWSASSSGSGSSSGRRTTRQVRKILELAPSGSQVALFSPLLDDGAVDAVERWQGGGLPVVALSPDVVPENTLSGQYTQIRRRTRLARCQALGARTFDWRRGTPLPVLIEHAFTADARRSSARRGGGASGGSTGTTTSSATGSPADRGGGDEPGAAVESMPTGSPWGGEP</sequence>
<protein>
    <submittedName>
        <fullName evidence="2">Uncharacterized protein</fullName>
    </submittedName>
</protein>
<dbReference type="Proteomes" id="UP000011602">
    <property type="component" value="Unassembled WGS sequence"/>
</dbReference>
<dbReference type="InterPro" id="IPR047589">
    <property type="entry name" value="DUF11_rpt"/>
</dbReference>
<dbReference type="eggNOG" id="arCOG02742">
    <property type="taxonomic scope" value="Archaea"/>
</dbReference>
<feature type="compositionally biased region" description="Low complexity" evidence="1">
    <location>
        <begin position="328"/>
        <end position="339"/>
    </location>
</feature>
<proteinExistence type="predicted"/>
<evidence type="ECO:0000256" key="1">
    <source>
        <dbReference type="SAM" id="MobiDB-lite"/>
    </source>
</evidence>
<dbReference type="PATRIC" id="fig|1227499.3.peg.2665"/>
<feature type="compositionally biased region" description="Low complexity" evidence="1">
    <location>
        <begin position="458"/>
        <end position="467"/>
    </location>
</feature>
<feature type="region of interest" description="Disordered" evidence="1">
    <location>
        <begin position="441"/>
        <end position="494"/>
    </location>
</feature>
<dbReference type="PANTHER" id="PTHR34351:SF1">
    <property type="entry name" value="SLR1927 PROTEIN"/>
    <property type="match status" value="1"/>
</dbReference>
<reference evidence="2 3" key="1">
    <citation type="journal article" date="2014" name="PLoS Genet.">
        <title>Phylogenetically driven sequencing of extremely halophilic archaea reveals strategies for static and dynamic osmo-response.</title>
        <authorList>
            <person name="Becker E.A."/>
            <person name="Seitzer P.M."/>
            <person name="Tritt A."/>
            <person name="Larsen D."/>
            <person name="Krusor M."/>
            <person name="Yao A.I."/>
            <person name="Wu D."/>
            <person name="Madern D."/>
            <person name="Eisen J.A."/>
            <person name="Darling A.E."/>
            <person name="Facciotti M.T."/>
        </authorList>
    </citation>
    <scope>NUCLEOTIDE SEQUENCE [LARGE SCALE GENOMIC DNA]</scope>
    <source>
        <strain evidence="2 3">JCM 12255</strain>
    </source>
</reference>
<comment type="caution">
    <text evidence="2">The sequence shown here is derived from an EMBL/GenBank/DDBJ whole genome shotgun (WGS) entry which is preliminary data.</text>
</comment>
<feature type="compositionally biased region" description="Gly residues" evidence="1">
    <location>
        <begin position="448"/>
        <end position="457"/>
    </location>
</feature>
<evidence type="ECO:0000313" key="3">
    <source>
        <dbReference type="Proteomes" id="UP000011602"/>
    </source>
</evidence>
<gene>
    <name evidence="2" type="ORF">C493_12988</name>
</gene>
<dbReference type="STRING" id="1227499.C493_12988"/>
<evidence type="ECO:0000313" key="2">
    <source>
        <dbReference type="EMBL" id="ELY53966.1"/>
    </source>
</evidence>